<feature type="non-terminal residue" evidence="9">
    <location>
        <position position="1"/>
    </location>
</feature>
<name>A0A9D1A7B2_9FIRM</name>
<evidence type="ECO:0000256" key="7">
    <source>
        <dbReference type="ARBA" id="ARBA00023136"/>
    </source>
</evidence>
<evidence type="ECO:0000256" key="3">
    <source>
        <dbReference type="ARBA" id="ARBA00022475"/>
    </source>
</evidence>
<keyword evidence="5 8" id="KW-0812">Transmembrane</keyword>
<keyword evidence="2" id="KW-0813">Transport</keyword>
<feature type="transmembrane region" description="Helical" evidence="8">
    <location>
        <begin position="78"/>
        <end position="100"/>
    </location>
</feature>
<comment type="subcellular location">
    <subcellularLocation>
        <location evidence="1">Cell membrane</location>
        <topology evidence="1">Multi-pass membrane protein</topology>
    </subcellularLocation>
</comment>
<dbReference type="Pfam" id="PF02653">
    <property type="entry name" value="BPD_transp_2"/>
    <property type="match status" value="1"/>
</dbReference>
<dbReference type="PANTHER" id="PTHR32196:SF21">
    <property type="entry name" value="ABC TRANSPORTER PERMEASE PROTEIN YPHD-RELATED"/>
    <property type="match status" value="1"/>
</dbReference>
<dbReference type="AlphaFoldDB" id="A0A9D1A7B2"/>
<proteinExistence type="predicted"/>
<dbReference type="GO" id="GO:0005886">
    <property type="term" value="C:plasma membrane"/>
    <property type="evidence" value="ECO:0007669"/>
    <property type="project" value="UniProtKB-SubCell"/>
</dbReference>
<evidence type="ECO:0000256" key="8">
    <source>
        <dbReference type="SAM" id="Phobius"/>
    </source>
</evidence>
<evidence type="ECO:0000256" key="1">
    <source>
        <dbReference type="ARBA" id="ARBA00004651"/>
    </source>
</evidence>
<evidence type="ECO:0000313" key="9">
    <source>
        <dbReference type="EMBL" id="HIR09229.1"/>
    </source>
</evidence>
<organism evidence="9 10">
    <name type="scientific">Candidatus Avoscillospira stercoripullorum</name>
    <dbReference type="NCBI Taxonomy" id="2840709"/>
    <lineage>
        <taxon>Bacteria</taxon>
        <taxon>Bacillati</taxon>
        <taxon>Bacillota</taxon>
        <taxon>Clostridia</taxon>
        <taxon>Eubacteriales</taxon>
        <taxon>Oscillospiraceae</taxon>
        <taxon>Oscillospiraceae incertae sedis</taxon>
        <taxon>Candidatus Avoscillospira</taxon>
    </lineage>
</organism>
<dbReference type="GO" id="GO:0022857">
    <property type="term" value="F:transmembrane transporter activity"/>
    <property type="evidence" value="ECO:0007669"/>
    <property type="project" value="InterPro"/>
</dbReference>
<evidence type="ECO:0000256" key="4">
    <source>
        <dbReference type="ARBA" id="ARBA00022519"/>
    </source>
</evidence>
<keyword evidence="6 8" id="KW-1133">Transmembrane helix</keyword>
<dbReference type="Proteomes" id="UP000824258">
    <property type="component" value="Unassembled WGS sequence"/>
</dbReference>
<feature type="transmembrane region" description="Helical" evidence="8">
    <location>
        <begin position="165"/>
        <end position="198"/>
    </location>
</feature>
<keyword evidence="4" id="KW-0997">Cell inner membrane</keyword>
<comment type="caution">
    <text evidence="9">The sequence shown here is derived from an EMBL/GenBank/DDBJ whole genome shotgun (WGS) entry which is preliminary data.</text>
</comment>
<feature type="transmembrane region" description="Helical" evidence="8">
    <location>
        <begin position="210"/>
        <end position="226"/>
    </location>
</feature>
<accession>A0A9D1A7B2</accession>
<evidence type="ECO:0000256" key="2">
    <source>
        <dbReference type="ARBA" id="ARBA00022448"/>
    </source>
</evidence>
<dbReference type="InterPro" id="IPR001851">
    <property type="entry name" value="ABC_transp_permease"/>
</dbReference>
<dbReference type="EMBL" id="DVGD01000068">
    <property type="protein sequence ID" value="HIR09229.1"/>
    <property type="molecule type" value="Genomic_DNA"/>
</dbReference>
<dbReference type="CDD" id="cd06579">
    <property type="entry name" value="TM_PBP1_transp_AraH_like"/>
    <property type="match status" value="1"/>
</dbReference>
<evidence type="ECO:0000256" key="5">
    <source>
        <dbReference type="ARBA" id="ARBA00022692"/>
    </source>
</evidence>
<reference evidence="9" key="2">
    <citation type="journal article" date="2021" name="PeerJ">
        <title>Extensive microbial diversity within the chicken gut microbiome revealed by metagenomics and culture.</title>
        <authorList>
            <person name="Gilroy R."/>
            <person name="Ravi A."/>
            <person name="Getino M."/>
            <person name="Pursley I."/>
            <person name="Horton D.L."/>
            <person name="Alikhan N.F."/>
            <person name="Baker D."/>
            <person name="Gharbi K."/>
            <person name="Hall N."/>
            <person name="Watson M."/>
            <person name="Adriaenssens E.M."/>
            <person name="Foster-Nyarko E."/>
            <person name="Jarju S."/>
            <person name="Secka A."/>
            <person name="Antonio M."/>
            <person name="Oren A."/>
            <person name="Chaudhuri R.R."/>
            <person name="La Ragione R."/>
            <person name="Hildebrand F."/>
            <person name="Pallen M.J."/>
        </authorList>
    </citation>
    <scope>NUCLEOTIDE SEQUENCE</scope>
    <source>
        <strain evidence="9">ChiHjej9B8-7071</strain>
    </source>
</reference>
<sequence>AYATATTAIPLPFAILLGCVVGVIVGAINGIVVSYLGVVPFIATLGMQYAVRGVALVYTGGRPINALTEAYTNIGKGYLGPIPVPVVIFALIALIAWFVLSQTQFGRYIYAIGGNEQAALVSGLRVKFLKFMTYVINGVTAALAGIILSARVAVGSPTAGESYDLLAITAVVVGGTSNAGGTGGIVPSIIGVFIVTVLNNGMDLLGVSGYYQKIVTGVVVLLAVIIDRNNVNRNH</sequence>
<dbReference type="PANTHER" id="PTHR32196">
    <property type="entry name" value="ABC TRANSPORTER PERMEASE PROTEIN YPHD-RELATED-RELATED"/>
    <property type="match status" value="1"/>
</dbReference>
<feature type="transmembrane region" description="Helical" evidence="8">
    <location>
        <begin position="131"/>
        <end position="153"/>
    </location>
</feature>
<evidence type="ECO:0000313" key="10">
    <source>
        <dbReference type="Proteomes" id="UP000824258"/>
    </source>
</evidence>
<keyword evidence="7 8" id="KW-0472">Membrane</keyword>
<protein>
    <submittedName>
        <fullName evidence="9">ABC transporter permease</fullName>
    </submittedName>
</protein>
<evidence type="ECO:0000256" key="6">
    <source>
        <dbReference type="ARBA" id="ARBA00022989"/>
    </source>
</evidence>
<feature type="transmembrane region" description="Helical" evidence="8">
    <location>
        <begin position="12"/>
        <end position="32"/>
    </location>
</feature>
<reference evidence="9" key="1">
    <citation type="submission" date="2020-10" db="EMBL/GenBank/DDBJ databases">
        <authorList>
            <person name="Gilroy R."/>
        </authorList>
    </citation>
    <scope>NUCLEOTIDE SEQUENCE</scope>
    <source>
        <strain evidence="9">ChiHjej9B8-7071</strain>
    </source>
</reference>
<gene>
    <name evidence="9" type="ORF">IAA70_02370</name>
</gene>
<keyword evidence="3" id="KW-1003">Cell membrane</keyword>